<sequence>MAALVGTAVPVAFDNPTFASGELTGNRDARLGGLAGLGLGDIRQSAAFGNSQVIAGHDRWGDE</sequence>
<comment type="caution">
    <text evidence="1">The sequence shown here is derived from an EMBL/GenBank/DDBJ whole genome shotgun (WGS) entry which is preliminary data.</text>
</comment>
<reference evidence="1 2" key="1">
    <citation type="submission" date="2018-06" db="EMBL/GenBank/DDBJ databases">
        <title>Pseudomonas diversity within urban Lake Michigan freshwaters.</title>
        <authorList>
            <person name="Batrich M."/>
            <person name="Hatzopoulos T."/>
            <person name="Putonti C."/>
        </authorList>
    </citation>
    <scope>NUCLEOTIDE SEQUENCE [LARGE SCALE GENOMIC DNA]</scope>
    <source>
        <strain evidence="1 2">MB-090624</strain>
    </source>
</reference>
<gene>
    <name evidence="1" type="ORF">DMX08_08405</name>
</gene>
<dbReference type="EMBL" id="QJRN01000004">
    <property type="protein sequence ID" value="PYC40029.1"/>
    <property type="molecule type" value="Genomic_DNA"/>
</dbReference>
<accession>A0A9Q6N963</accession>
<protein>
    <submittedName>
        <fullName evidence="1">Uncharacterized protein</fullName>
    </submittedName>
</protein>
<dbReference type="AlphaFoldDB" id="A0A9Q6N963"/>
<organism evidence="1 2">
    <name type="scientific">Pseudomonas protegens</name>
    <dbReference type="NCBI Taxonomy" id="380021"/>
    <lineage>
        <taxon>Bacteria</taxon>
        <taxon>Pseudomonadati</taxon>
        <taxon>Pseudomonadota</taxon>
        <taxon>Gammaproteobacteria</taxon>
        <taxon>Pseudomonadales</taxon>
        <taxon>Pseudomonadaceae</taxon>
        <taxon>Pseudomonas</taxon>
    </lineage>
</organism>
<evidence type="ECO:0000313" key="1">
    <source>
        <dbReference type="EMBL" id="PYC40029.1"/>
    </source>
</evidence>
<proteinExistence type="predicted"/>
<evidence type="ECO:0000313" key="2">
    <source>
        <dbReference type="Proteomes" id="UP000248188"/>
    </source>
</evidence>
<dbReference type="Proteomes" id="UP000248188">
    <property type="component" value="Unassembled WGS sequence"/>
</dbReference>
<name>A0A9Q6N963_9PSED</name>